<name>A0AAE4S9A3_9EURY</name>
<dbReference type="Proteomes" id="UP001273136">
    <property type="component" value="Unassembled WGS sequence"/>
</dbReference>
<dbReference type="GO" id="GO:0046685">
    <property type="term" value="P:response to arsenic-containing substance"/>
    <property type="evidence" value="ECO:0007669"/>
    <property type="project" value="InterPro"/>
</dbReference>
<gene>
    <name evidence="1" type="ORF">McpAg1_07720</name>
</gene>
<accession>A0AAE4S9A3</accession>
<dbReference type="Pfam" id="PF06953">
    <property type="entry name" value="ArsD"/>
    <property type="match status" value="1"/>
</dbReference>
<comment type="caution">
    <text evidence="1">The sequence shown here is derived from an EMBL/GenBank/DDBJ whole genome shotgun (WGS) entry which is preliminary data.</text>
</comment>
<protein>
    <recommendedName>
        <fullName evidence="3">Arsenic metallochaperone ArsD family protein</fullName>
    </recommendedName>
</protein>
<dbReference type="AlphaFoldDB" id="A0AAE4S9A3"/>
<reference evidence="1" key="1">
    <citation type="submission" date="2023-06" db="EMBL/GenBank/DDBJ databases">
        <title>Genome sequence of Methancorpusculaceae sp. Ag1.</title>
        <authorList>
            <person name="Protasov E."/>
            <person name="Platt K."/>
            <person name="Poehlein A."/>
            <person name="Daniel R."/>
            <person name="Brune A."/>
        </authorList>
    </citation>
    <scope>NUCLEOTIDE SEQUENCE</scope>
    <source>
        <strain evidence="1">Ag1</strain>
    </source>
</reference>
<dbReference type="GO" id="GO:0003677">
    <property type="term" value="F:DNA binding"/>
    <property type="evidence" value="ECO:0007669"/>
    <property type="project" value="InterPro"/>
</dbReference>
<evidence type="ECO:0000313" key="1">
    <source>
        <dbReference type="EMBL" id="MDV0441572.1"/>
    </source>
</evidence>
<dbReference type="Gene3D" id="3.40.30.10">
    <property type="entry name" value="Glutaredoxin"/>
    <property type="match status" value="1"/>
</dbReference>
<dbReference type="RefSeq" id="WP_338093970.1">
    <property type="nucleotide sequence ID" value="NZ_JAWDKA010000003.1"/>
</dbReference>
<proteinExistence type="predicted"/>
<dbReference type="EMBL" id="JAWDKA010000003">
    <property type="protein sequence ID" value="MDV0441572.1"/>
    <property type="molecule type" value="Genomic_DNA"/>
</dbReference>
<keyword evidence="2" id="KW-1185">Reference proteome</keyword>
<organism evidence="1 2">
    <name type="scientific">Methanorbis furvi</name>
    <dbReference type="NCBI Taxonomy" id="3028299"/>
    <lineage>
        <taxon>Archaea</taxon>
        <taxon>Methanobacteriati</taxon>
        <taxon>Methanobacteriota</taxon>
        <taxon>Stenosarchaea group</taxon>
        <taxon>Methanomicrobia</taxon>
        <taxon>Methanomicrobiales</taxon>
        <taxon>Methanocorpusculaceae</taxon>
        <taxon>Methanorbis</taxon>
    </lineage>
</organism>
<evidence type="ECO:0008006" key="3">
    <source>
        <dbReference type="Google" id="ProtNLM"/>
    </source>
</evidence>
<dbReference type="GO" id="GO:0045892">
    <property type="term" value="P:negative regulation of DNA-templated transcription"/>
    <property type="evidence" value="ECO:0007669"/>
    <property type="project" value="InterPro"/>
</dbReference>
<evidence type="ECO:0000313" key="2">
    <source>
        <dbReference type="Proteomes" id="UP001273136"/>
    </source>
</evidence>
<dbReference type="InterPro" id="IPR010712">
    <property type="entry name" value="Arsenical-R_ArsD"/>
</dbReference>
<sequence>MMVEIFDAGTASPDESRITIVVSRLKEHEISIERYSRQTSPEKFTHNGVVAGLVSRHGEKILPVTLVNGFAMITGRYPSNDEIRQILDLPQNLIEPKREGCCCIQGCGCMEERV</sequence>